<feature type="region of interest" description="Disordered" evidence="1">
    <location>
        <begin position="1"/>
        <end position="80"/>
    </location>
</feature>
<dbReference type="Proteomes" id="UP001596328">
    <property type="component" value="Unassembled WGS sequence"/>
</dbReference>
<feature type="compositionally biased region" description="Basic and acidic residues" evidence="1">
    <location>
        <begin position="53"/>
        <end position="63"/>
    </location>
</feature>
<evidence type="ECO:0000313" key="2">
    <source>
        <dbReference type="EMBL" id="MFC6724226.1"/>
    </source>
</evidence>
<dbReference type="EMBL" id="JBHSWU010000126">
    <property type="protein sequence ID" value="MFC6724226.1"/>
    <property type="molecule type" value="Genomic_DNA"/>
</dbReference>
<gene>
    <name evidence="2" type="ORF">ACFQE1_07535</name>
</gene>
<proteinExistence type="predicted"/>
<evidence type="ECO:0000313" key="3">
    <source>
        <dbReference type="Proteomes" id="UP001596328"/>
    </source>
</evidence>
<comment type="caution">
    <text evidence="2">The sequence shown here is derived from an EMBL/GenBank/DDBJ whole genome shotgun (WGS) entry which is preliminary data.</text>
</comment>
<name>A0ABD5RYG7_9EURY</name>
<feature type="compositionally biased region" description="Acidic residues" evidence="1">
    <location>
        <begin position="15"/>
        <end position="24"/>
    </location>
</feature>
<reference evidence="2 3" key="1">
    <citation type="journal article" date="2019" name="Int. J. Syst. Evol. Microbiol.">
        <title>The Global Catalogue of Microorganisms (GCM) 10K type strain sequencing project: providing services to taxonomists for standard genome sequencing and annotation.</title>
        <authorList>
            <consortium name="The Broad Institute Genomics Platform"/>
            <consortium name="The Broad Institute Genome Sequencing Center for Infectious Disease"/>
            <person name="Wu L."/>
            <person name="Ma J."/>
        </authorList>
    </citation>
    <scope>NUCLEOTIDE SEQUENCE [LARGE SCALE GENOMIC DNA]</scope>
    <source>
        <strain evidence="2 3">NBRC 111368</strain>
    </source>
</reference>
<evidence type="ECO:0000256" key="1">
    <source>
        <dbReference type="SAM" id="MobiDB-lite"/>
    </source>
</evidence>
<organism evidence="2 3">
    <name type="scientific">Halobium palmae</name>
    <dbReference type="NCBI Taxonomy" id="1776492"/>
    <lineage>
        <taxon>Archaea</taxon>
        <taxon>Methanobacteriati</taxon>
        <taxon>Methanobacteriota</taxon>
        <taxon>Stenosarchaea group</taxon>
        <taxon>Halobacteria</taxon>
        <taxon>Halobacteriales</taxon>
        <taxon>Haloferacaceae</taxon>
        <taxon>Halobium</taxon>
    </lineage>
</organism>
<feature type="non-terminal residue" evidence="2">
    <location>
        <position position="1"/>
    </location>
</feature>
<dbReference type="AlphaFoldDB" id="A0ABD5RYG7"/>
<protein>
    <submittedName>
        <fullName evidence="2">Uncharacterized protein</fullName>
    </submittedName>
</protein>
<keyword evidence="3" id="KW-1185">Reference proteome</keyword>
<sequence>PREVGGATGPRAVDETEAGEQEADRDDREADGIGESGGRADEQGESTSGEIADSNREAEHFEDGSYDSSVKDVSTGLVVR</sequence>
<accession>A0ABD5RYG7</accession>